<accession>A0A644ZUW0</accession>
<evidence type="ECO:0000313" key="1">
    <source>
        <dbReference type="EMBL" id="MPM44632.1"/>
    </source>
</evidence>
<proteinExistence type="predicted"/>
<dbReference type="AlphaFoldDB" id="A0A644ZUW0"/>
<organism evidence="1">
    <name type="scientific">bioreactor metagenome</name>
    <dbReference type="NCBI Taxonomy" id="1076179"/>
    <lineage>
        <taxon>unclassified sequences</taxon>
        <taxon>metagenomes</taxon>
        <taxon>ecological metagenomes</taxon>
    </lineage>
</organism>
<dbReference type="EMBL" id="VSSQ01010553">
    <property type="protein sequence ID" value="MPM44632.1"/>
    <property type="molecule type" value="Genomic_DNA"/>
</dbReference>
<sequence length="143" mass="16035">MKFNVEYTGVAEERVLTYDIEECSFDIEPTVQEINLDIVVNKLNLTVVDNNKVIQVWGFCGFTTWIKSDCKVPQSTKGTLQVIDDLKAGVGSYRLNKEDFPVYINAQTGWVCIGNPEKSGNAVEFINNCIAVLTPIMNLYPYG</sequence>
<reference evidence="1" key="1">
    <citation type="submission" date="2019-08" db="EMBL/GenBank/DDBJ databases">
        <authorList>
            <person name="Kucharzyk K."/>
            <person name="Murdoch R.W."/>
            <person name="Higgins S."/>
            <person name="Loffler F."/>
        </authorList>
    </citation>
    <scope>NUCLEOTIDE SEQUENCE</scope>
</reference>
<name>A0A644ZUW0_9ZZZZ</name>
<gene>
    <name evidence="1" type="ORF">SDC9_91311</name>
</gene>
<protein>
    <submittedName>
        <fullName evidence="1">Uncharacterized protein</fullName>
    </submittedName>
</protein>
<comment type="caution">
    <text evidence="1">The sequence shown here is derived from an EMBL/GenBank/DDBJ whole genome shotgun (WGS) entry which is preliminary data.</text>
</comment>